<dbReference type="InterPro" id="IPR023772">
    <property type="entry name" value="DNA-bd_HTH_TetR-type_CS"/>
</dbReference>
<evidence type="ECO:0000313" key="6">
    <source>
        <dbReference type="EMBL" id="MBL7629340.1"/>
    </source>
</evidence>
<proteinExistence type="predicted"/>
<dbReference type="SUPFAM" id="SSF46689">
    <property type="entry name" value="Homeodomain-like"/>
    <property type="match status" value="1"/>
</dbReference>
<dbReference type="PANTHER" id="PTHR30055:SF238">
    <property type="entry name" value="MYCOFACTOCIN BIOSYNTHESIS TRANSCRIPTIONAL REGULATOR MFTR-RELATED"/>
    <property type="match status" value="1"/>
</dbReference>
<keyword evidence="2 4" id="KW-0238">DNA-binding</keyword>
<dbReference type="RefSeq" id="WP_203005245.1">
    <property type="nucleotide sequence ID" value="NZ_JADWYU010000131.1"/>
</dbReference>
<sequence length="212" mass="23427">MGLRQRKKERTRDQLAATACHLFTERGYEATTVEDIAAAVEVSPRTFFRYFPTKGDVAVEILRAVTLDIMQTFADRPRTEPLMTSLRVAAHAPVDAHEQNADQAAKVLRMLCTNPSLRGRQLEEQYRVRQELAAQIADRLGMDQARDIRPRLIADLVVAALASVAEFWGASDGDADLRHLTEVAFDLLGAGLCALAEPPVPADLAEHAPQRV</sequence>
<dbReference type="InterPro" id="IPR001647">
    <property type="entry name" value="HTH_TetR"/>
</dbReference>
<keyword evidence="3" id="KW-0804">Transcription</keyword>
<evidence type="ECO:0000256" key="3">
    <source>
        <dbReference type="ARBA" id="ARBA00023163"/>
    </source>
</evidence>
<dbReference type="Pfam" id="PF00440">
    <property type="entry name" value="TetR_N"/>
    <property type="match status" value="1"/>
</dbReference>
<dbReference type="InterPro" id="IPR050109">
    <property type="entry name" value="HTH-type_TetR-like_transc_reg"/>
</dbReference>
<dbReference type="PROSITE" id="PS01081">
    <property type="entry name" value="HTH_TETR_1"/>
    <property type="match status" value="1"/>
</dbReference>
<evidence type="ECO:0000256" key="4">
    <source>
        <dbReference type="PROSITE-ProRule" id="PRU00335"/>
    </source>
</evidence>
<organism evidence="6 7">
    <name type="scientific">Frankia nepalensis</name>
    <dbReference type="NCBI Taxonomy" id="1836974"/>
    <lineage>
        <taxon>Bacteria</taxon>
        <taxon>Bacillati</taxon>
        <taxon>Actinomycetota</taxon>
        <taxon>Actinomycetes</taxon>
        <taxon>Frankiales</taxon>
        <taxon>Frankiaceae</taxon>
        <taxon>Frankia</taxon>
    </lineage>
</organism>
<protein>
    <submittedName>
        <fullName evidence="6">TetR family transcriptional regulator</fullName>
    </submittedName>
</protein>
<dbReference type="GO" id="GO:0003700">
    <property type="term" value="F:DNA-binding transcription factor activity"/>
    <property type="evidence" value="ECO:0007669"/>
    <property type="project" value="TreeGrafter"/>
</dbReference>
<dbReference type="InterPro" id="IPR009057">
    <property type="entry name" value="Homeodomain-like_sf"/>
</dbReference>
<evidence type="ECO:0000259" key="5">
    <source>
        <dbReference type="PROSITE" id="PS50977"/>
    </source>
</evidence>
<dbReference type="Proteomes" id="UP000604475">
    <property type="component" value="Unassembled WGS sequence"/>
</dbReference>
<gene>
    <name evidence="6" type="ORF">I7412_19655</name>
</gene>
<dbReference type="EMBL" id="JAEACQ010000227">
    <property type="protein sequence ID" value="MBL7629340.1"/>
    <property type="molecule type" value="Genomic_DNA"/>
</dbReference>
<comment type="caution">
    <text evidence="6">The sequence shown here is derived from an EMBL/GenBank/DDBJ whole genome shotgun (WGS) entry which is preliminary data.</text>
</comment>
<dbReference type="InterPro" id="IPR041347">
    <property type="entry name" value="MftR_C"/>
</dbReference>
<dbReference type="PROSITE" id="PS50977">
    <property type="entry name" value="HTH_TETR_2"/>
    <property type="match status" value="1"/>
</dbReference>
<keyword evidence="1" id="KW-0805">Transcription regulation</keyword>
<dbReference type="PANTHER" id="PTHR30055">
    <property type="entry name" value="HTH-TYPE TRANSCRIPTIONAL REGULATOR RUTR"/>
    <property type="match status" value="1"/>
</dbReference>
<dbReference type="Pfam" id="PF17754">
    <property type="entry name" value="TetR_C_14"/>
    <property type="match status" value="1"/>
</dbReference>
<name>A0A937URK6_9ACTN</name>
<keyword evidence="7" id="KW-1185">Reference proteome</keyword>
<accession>A0A937URK6</accession>
<reference evidence="6" key="1">
    <citation type="submission" date="2020-12" db="EMBL/GenBank/DDBJ databases">
        <title>Genomic characterization of non-nitrogen-fixing Frankia strains.</title>
        <authorList>
            <person name="Carlos-Shanley C."/>
            <person name="Guerra T."/>
            <person name="Hahn D."/>
        </authorList>
    </citation>
    <scope>NUCLEOTIDE SEQUENCE</scope>
    <source>
        <strain evidence="6">CN6</strain>
    </source>
</reference>
<dbReference type="GO" id="GO:0000976">
    <property type="term" value="F:transcription cis-regulatory region binding"/>
    <property type="evidence" value="ECO:0007669"/>
    <property type="project" value="TreeGrafter"/>
</dbReference>
<evidence type="ECO:0000256" key="1">
    <source>
        <dbReference type="ARBA" id="ARBA00023015"/>
    </source>
</evidence>
<evidence type="ECO:0000313" key="7">
    <source>
        <dbReference type="Proteomes" id="UP000604475"/>
    </source>
</evidence>
<feature type="DNA-binding region" description="H-T-H motif" evidence="4">
    <location>
        <begin position="32"/>
        <end position="51"/>
    </location>
</feature>
<dbReference type="AlphaFoldDB" id="A0A937URK6"/>
<dbReference type="Gene3D" id="1.10.10.60">
    <property type="entry name" value="Homeodomain-like"/>
    <property type="match status" value="1"/>
</dbReference>
<evidence type="ECO:0000256" key="2">
    <source>
        <dbReference type="ARBA" id="ARBA00023125"/>
    </source>
</evidence>
<dbReference type="Gene3D" id="1.10.357.10">
    <property type="entry name" value="Tetracycline Repressor, domain 2"/>
    <property type="match status" value="1"/>
</dbReference>
<feature type="domain" description="HTH tetR-type" evidence="5">
    <location>
        <begin position="9"/>
        <end position="69"/>
    </location>
</feature>